<proteinExistence type="inferred from homology"/>
<dbReference type="Pfam" id="PF00702">
    <property type="entry name" value="Hydrolase"/>
    <property type="match status" value="1"/>
</dbReference>
<dbReference type="SUPFAM" id="SSF56784">
    <property type="entry name" value="HAD-like"/>
    <property type="match status" value="1"/>
</dbReference>
<dbReference type="PRINTS" id="PR00119">
    <property type="entry name" value="CATATPASE"/>
</dbReference>
<keyword evidence="6 10" id="KW-0067">ATP-binding</keyword>
<keyword evidence="9 10" id="KW-0472">Membrane</keyword>
<dbReference type="GO" id="GO:0005524">
    <property type="term" value="F:ATP binding"/>
    <property type="evidence" value="ECO:0007669"/>
    <property type="project" value="UniProtKB-UniRule"/>
</dbReference>
<dbReference type="Gene3D" id="3.30.70.100">
    <property type="match status" value="1"/>
</dbReference>
<dbReference type="InterPro" id="IPR001757">
    <property type="entry name" value="P_typ_ATPase"/>
</dbReference>
<evidence type="ECO:0000256" key="5">
    <source>
        <dbReference type="ARBA" id="ARBA00022741"/>
    </source>
</evidence>
<dbReference type="PANTHER" id="PTHR43520">
    <property type="entry name" value="ATP7, ISOFORM B"/>
    <property type="match status" value="1"/>
</dbReference>
<evidence type="ECO:0000256" key="1">
    <source>
        <dbReference type="ARBA" id="ARBA00004127"/>
    </source>
</evidence>
<feature type="transmembrane region" description="Helical" evidence="10">
    <location>
        <begin position="774"/>
        <end position="791"/>
    </location>
</feature>
<dbReference type="PANTHER" id="PTHR43520:SF8">
    <property type="entry name" value="P-TYPE CU(+) TRANSPORTER"/>
    <property type="match status" value="1"/>
</dbReference>
<evidence type="ECO:0000313" key="13">
    <source>
        <dbReference type="Proteomes" id="UP000009374"/>
    </source>
</evidence>
<keyword evidence="4 10" id="KW-0479">Metal-binding</keyword>
<dbReference type="CDD" id="cd02094">
    <property type="entry name" value="P-type_ATPase_Cu-like"/>
    <property type="match status" value="1"/>
</dbReference>
<dbReference type="SUPFAM" id="SSF55008">
    <property type="entry name" value="HMA, heavy metal-associated domain"/>
    <property type="match status" value="1"/>
</dbReference>
<dbReference type="InterPro" id="IPR023298">
    <property type="entry name" value="ATPase_P-typ_TM_dom_sf"/>
</dbReference>
<evidence type="ECO:0000256" key="9">
    <source>
        <dbReference type="ARBA" id="ARBA00023136"/>
    </source>
</evidence>
<dbReference type="Gene3D" id="2.70.150.10">
    <property type="entry name" value="Calcium-transporting ATPase, cytoplasmic transduction domain A"/>
    <property type="match status" value="1"/>
</dbReference>
<dbReference type="InterPro" id="IPR018303">
    <property type="entry name" value="ATPase_P-typ_P_site"/>
</dbReference>
<dbReference type="Proteomes" id="UP000009374">
    <property type="component" value="Unassembled WGS sequence"/>
</dbReference>
<protein>
    <submittedName>
        <fullName evidence="12">Heavy metal translocating P-type ATPase</fullName>
    </submittedName>
</protein>
<dbReference type="GO" id="GO:0016887">
    <property type="term" value="F:ATP hydrolysis activity"/>
    <property type="evidence" value="ECO:0007669"/>
    <property type="project" value="InterPro"/>
</dbReference>
<keyword evidence="10" id="KW-1003">Cell membrane</keyword>
<dbReference type="GO" id="GO:0012505">
    <property type="term" value="C:endomembrane system"/>
    <property type="evidence" value="ECO:0007669"/>
    <property type="project" value="UniProtKB-SubCell"/>
</dbReference>
<dbReference type="InterPro" id="IPR017969">
    <property type="entry name" value="Heavy-metal-associated_CS"/>
</dbReference>
<dbReference type="PRINTS" id="PR00120">
    <property type="entry name" value="HATPASE"/>
</dbReference>
<feature type="transmembrane region" description="Helical" evidence="10">
    <location>
        <begin position="250"/>
        <end position="272"/>
    </location>
</feature>
<evidence type="ECO:0000256" key="8">
    <source>
        <dbReference type="ARBA" id="ARBA00022989"/>
    </source>
</evidence>
<dbReference type="GO" id="GO:0005507">
    <property type="term" value="F:copper ion binding"/>
    <property type="evidence" value="ECO:0007669"/>
    <property type="project" value="TreeGrafter"/>
</dbReference>
<accession>C6HZS2</accession>
<dbReference type="CDD" id="cd00371">
    <property type="entry name" value="HMA"/>
    <property type="match status" value="1"/>
</dbReference>
<keyword evidence="8 10" id="KW-1133">Transmembrane helix</keyword>
<dbReference type="PROSITE" id="PS00154">
    <property type="entry name" value="ATPASE_E1_E2"/>
    <property type="match status" value="1"/>
</dbReference>
<dbReference type="SFLD" id="SFLDF00027">
    <property type="entry name" value="p-type_atpase"/>
    <property type="match status" value="1"/>
</dbReference>
<feature type="transmembrane region" description="Helical" evidence="10">
    <location>
        <begin position="468"/>
        <end position="492"/>
    </location>
</feature>
<comment type="similarity">
    <text evidence="2 10">Belongs to the cation transport ATPase (P-type) (TC 3.A.3) family. Type IB subfamily.</text>
</comment>
<dbReference type="InterPro" id="IPR027256">
    <property type="entry name" value="P-typ_ATPase_IB"/>
</dbReference>
<feature type="transmembrane region" description="Helical" evidence="10">
    <location>
        <begin position="180"/>
        <end position="200"/>
    </location>
</feature>
<dbReference type="InterPro" id="IPR023214">
    <property type="entry name" value="HAD_sf"/>
</dbReference>
<reference evidence="12 13" key="1">
    <citation type="journal article" date="2009" name="Appl. Environ. Microbiol.">
        <title>Community genomic and proteomic analyses of chemoautotrophic iron-oxidizing "Leptospirillum rubarum" (Group II) and "Leptospirillum ferrodiazotrophum" (Group III) bacteria in acid mine drainage biofilms.</title>
        <authorList>
            <person name="Goltsman D.S."/>
            <person name="Denef V.J."/>
            <person name="Singer S.W."/>
            <person name="VerBerkmoes N.C."/>
            <person name="Lefsrud M."/>
            <person name="Mueller R.S."/>
            <person name="Dick G.J."/>
            <person name="Sun C.L."/>
            <person name="Wheeler K.E."/>
            <person name="Zemla A."/>
            <person name="Baker B.J."/>
            <person name="Hauser L."/>
            <person name="Land M."/>
            <person name="Shah M.B."/>
            <person name="Thelen M.P."/>
            <person name="Hettich R.L."/>
            <person name="Banfield J.F."/>
        </authorList>
    </citation>
    <scope>NUCLEOTIDE SEQUENCE [LARGE SCALE GENOMIC DNA]</scope>
</reference>
<name>C6HZS2_9BACT</name>
<dbReference type="PROSITE" id="PS50846">
    <property type="entry name" value="HMA_2"/>
    <property type="match status" value="1"/>
</dbReference>
<evidence type="ECO:0000259" key="11">
    <source>
        <dbReference type="PROSITE" id="PS50846"/>
    </source>
</evidence>
<evidence type="ECO:0000313" key="12">
    <source>
        <dbReference type="EMBL" id="EES51860.1"/>
    </source>
</evidence>
<comment type="subcellular location">
    <subcellularLocation>
        <location evidence="10">Cell membrane</location>
    </subcellularLocation>
    <subcellularLocation>
        <location evidence="1">Endomembrane system</location>
        <topology evidence="1">Multi-pass membrane protein</topology>
    </subcellularLocation>
</comment>
<dbReference type="PROSITE" id="PS01229">
    <property type="entry name" value="COF_2"/>
    <property type="match status" value="1"/>
</dbReference>
<keyword evidence="5 10" id="KW-0547">Nucleotide-binding</keyword>
<dbReference type="InterPro" id="IPR036163">
    <property type="entry name" value="HMA_dom_sf"/>
</dbReference>
<evidence type="ECO:0000256" key="10">
    <source>
        <dbReference type="RuleBase" id="RU362081"/>
    </source>
</evidence>
<dbReference type="GO" id="GO:0005886">
    <property type="term" value="C:plasma membrane"/>
    <property type="evidence" value="ECO:0007669"/>
    <property type="project" value="UniProtKB-SubCell"/>
</dbReference>
<gene>
    <name evidence="12" type="ORF">UBAL3_95450080</name>
</gene>
<evidence type="ECO:0000256" key="4">
    <source>
        <dbReference type="ARBA" id="ARBA00022723"/>
    </source>
</evidence>
<evidence type="ECO:0000256" key="6">
    <source>
        <dbReference type="ARBA" id="ARBA00022840"/>
    </source>
</evidence>
<dbReference type="AlphaFoldDB" id="C6HZS2"/>
<dbReference type="PROSITE" id="PS01047">
    <property type="entry name" value="HMA_1"/>
    <property type="match status" value="1"/>
</dbReference>
<keyword evidence="7" id="KW-1278">Translocase</keyword>
<dbReference type="Pfam" id="PF00403">
    <property type="entry name" value="HMA"/>
    <property type="match status" value="1"/>
</dbReference>
<dbReference type="InterPro" id="IPR023299">
    <property type="entry name" value="ATPase_P-typ_cyto_dom_N"/>
</dbReference>
<dbReference type="EMBL" id="GG693884">
    <property type="protein sequence ID" value="EES51860.1"/>
    <property type="molecule type" value="Genomic_DNA"/>
</dbReference>
<dbReference type="SUPFAM" id="SSF81653">
    <property type="entry name" value="Calcium ATPase, transduction domain A"/>
    <property type="match status" value="1"/>
</dbReference>
<dbReference type="SFLD" id="SFLDG00002">
    <property type="entry name" value="C1.7:_P-type_atpase_like"/>
    <property type="match status" value="1"/>
</dbReference>
<organism evidence="12 13">
    <name type="scientific">Leptospirillum ferrodiazotrophum</name>
    <dbReference type="NCBI Taxonomy" id="412449"/>
    <lineage>
        <taxon>Bacteria</taxon>
        <taxon>Pseudomonadati</taxon>
        <taxon>Nitrospirota</taxon>
        <taxon>Nitrospiria</taxon>
        <taxon>Nitrospirales</taxon>
        <taxon>Nitrospiraceae</taxon>
        <taxon>Leptospirillum</taxon>
    </lineage>
</organism>
<dbReference type="InterPro" id="IPR059000">
    <property type="entry name" value="ATPase_P-type_domA"/>
</dbReference>
<dbReference type="GO" id="GO:0055070">
    <property type="term" value="P:copper ion homeostasis"/>
    <property type="evidence" value="ECO:0007669"/>
    <property type="project" value="TreeGrafter"/>
</dbReference>
<dbReference type="SFLD" id="SFLDS00003">
    <property type="entry name" value="Haloacid_Dehalogenase"/>
    <property type="match status" value="1"/>
</dbReference>
<dbReference type="Gene3D" id="3.40.50.1000">
    <property type="entry name" value="HAD superfamily/HAD-like"/>
    <property type="match status" value="1"/>
</dbReference>
<dbReference type="NCBIfam" id="TIGR01525">
    <property type="entry name" value="ATPase-IB_hvy"/>
    <property type="match status" value="1"/>
</dbReference>
<feature type="transmembrane region" description="Helical" evidence="10">
    <location>
        <begin position="797"/>
        <end position="820"/>
    </location>
</feature>
<feature type="transmembrane region" description="Helical" evidence="10">
    <location>
        <begin position="278"/>
        <end position="297"/>
    </location>
</feature>
<dbReference type="SUPFAM" id="SSF81665">
    <property type="entry name" value="Calcium ATPase, transmembrane domain M"/>
    <property type="match status" value="1"/>
</dbReference>
<dbReference type="NCBIfam" id="TIGR01511">
    <property type="entry name" value="ATPase-IB1_Cu"/>
    <property type="match status" value="1"/>
</dbReference>
<keyword evidence="13" id="KW-1185">Reference proteome</keyword>
<dbReference type="InterPro" id="IPR044492">
    <property type="entry name" value="P_typ_ATPase_HD_dom"/>
</dbReference>
<dbReference type="Gene3D" id="3.40.1110.10">
    <property type="entry name" value="Calcium-transporting ATPase, cytoplasmic domain N"/>
    <property type="match status" value="1"/>
</dbReference>
<feature type="domain" description="HMA" evidence="11">
    <location>
        <begin position="24"/>
        <end position="90"/>
    </location>
</feature>
<evidence type="ECO:0000256" key="2">
    <source>
        <dbReference type="ARBA" id="ARBA00006024"/>
    </source>
</evidence>
<dbReference type="InterPro" id="IPR006121">
    <property type="entry name" value="HMA_dom"/>
</dbReference>
<dbReference type="NCBIfam" id="TIGR01494">
    <property type="entry name" value="ATPase_P-type"/>
    <property type="match status" value="1"/>
</dbReference>
<keyword evidence="3 10" id="KW-0812">Transmembrane</keyword>
<evidence type="ECO:0000256" key="7">
    <source>
        <dbReference type="ARBA" id="ARBA00022967"/>
    </source>
</evidence>
<dbReference type="GO" id="GO:0043682">
    <property type="term" value="F:P-type divalent copper transporter activity"/>
    <property type="evidence" value="ECO:0007669"/>
    <property type="project" value="TreeGrafter"/>
</dbReference>
<evidence type="ECO:0000256" key="3">
    <source>
        <dbReference type="ARBA" id="ARBA00022692"/>
    </source>
</evidence>
<sequence>MTPTDAPAGPASGTHPADPAGTLCDADFPVTGMTCAACSGRVARALGKLPGVADVSVNLATHRASLRYDPARLVPSKILSTVTEAGYGAEPESLFIEISPALGPGDDRRVTEALAGVPGVVGVSLVPSLSRAEVSCLGGEGLAERLLEALSRAGFSGRVESVAGSPEAGSGELALLVRDLTIAALLSFPLVLLSMAGSRIPGLTRILPDATARHILEGALALAVFLGPGRRFLGPGLRAYRHLSPDMNSLVATGTGAALLYSLLVSLAPGLFPEADRHVYFDTTGMVITVILLGRTLEARARRRTGDALAAFAALVPDRAERLSEGTWQSVSVRDLLPGDLVRVPAGERIPADGVVVRGQARVDLSSMTGEPMPVSVRADSRVFCGTSPTDGALEILVEAVGDQTRLSGIVRAVLRAQGAKLPVEALADRVVAFFTPAVLFVSLATFLLWFFFDPSGKGLIHGLESAVAVLLVACPCAMGLATPAAVMVATGRAARLGILFRRGESLEALSRVGTVCFDKTGTLTQGSPAVVDRAAVSGETLEGLLSLAAGMESASTHPLGRAIVEAARREGRTPSPVEEVTVVPGRGLRGIFEGQTVLLGSRRLLRENGIDLGEMEERGADWERGASTVVYVAREGRILGALALNDPLRPESPEVADRLRGMGLSLVLVTGDGKGPASAVAETLGISELHAGCDPLEKGTIVGSAVARGERVAFVGDGINDAPALASATVGLALSSGTGVAVETADVTLAGPGLSRLPAAIALSRQTLRTIRLNLVWAFGYNILLIPLAAGAARPFWGIALTPMMAGAAMGLSSVLVVGNSLRLAGFARGTSIDGSFTAPLREFSGGTGGEP</sequence>
<dbReference type="Pfam" id="PF00122">
    <property type="entry name" value="E1-E2_ATPase"/>
    <property type="match status" value="1"/>
</dbReference>
<feature type="transmembrane region" description="Helical" evidence="10">
    <location>
        <begin position="431"/>
        <end position="453"/>
    </location>
</feature>
<dbReference type="FunFam" id="3.30.70.100:FF:000005">
    <property type="entry name" value="Copper-exporting P-type ATPase A"/>
    <property type="match status" value="1"/>
</dbReference>
<dbReference type="InterPro" id="IPR036412">
    <property type="entry name" value="HAD-like_sf"/>
</dbReference>
<dbReference type="InterPro" id="IPR008250">
    <property type="entry name" value="ATPase_P-typ_transduc_dom_A_sf"/>
</dbReference>